<keyword evidence="3" id="KW-1185">Reference proteome</keyword>
<evidence type="ECO:0000256" key="1">
    <source>
        <dbReference type="SAM" id="Phobius"/>
    </source>
</evidence>
<feature type="transmembrane region" description="Helical" evidence="1">
    <location>
        <begin position="115"/>
        <end position="135"/>
    </location>
</feature>
<proteinExistence type="predicted"/>
<keyword evidence="1" id="KW-0472">Membrane</keyword>
<sequence>MRRASSRGADRALLWLYWSLSGYGLRARRALAWVLLVAVLSIAGMTVFGFPQTAKQQRATGTIATPTGPQAIDLTIQQSEPVIPLAERLEKAAEVTVNAVIFRNPDAELTTPGRYLNITVRVLGPILLGLAILAIRNQVKR</sequence>
<comment type="caution">
    <text evidence="2">The sequence shown here is derived from an EMBL/GenBank/DDBJ whole genome shotgun (WGS) entry which is preliminary data.</text>
</comment>
<feature type="transmembrane region" description="Helical" evidence="1">
    <location>
        <begin position="30"/>
        <end position="50"/>
    </location>
</feature>
<reference evidence="2 3" key="1">
    <citation type="submission" date="2018-08" db="EMBL/GenBank/DDBJ databases">
        <title>Sequencing the genomes of 1000 actinobacteria strains.</title>
        <authorList>
            <person name="Klenk H.-P."/>
        </authorList>
    </citation>
    <scope>NUCLEOTIDE SEQUENCE [LARGE SCALE GENOMIC DNA]</scope>
    <source>
        <strain evidence="2 3">DSM 43927</strain>
    </source>
</reference>
<dbReference type="EMBL" id="QTTT01000001">
    <property type="protein sequence ID" value="REF00657.1"/>
    <property type="molecule type" value="Genomic_DNA"/>
</dbReference>
<evidence type="ECO:0000313" key="3">
    <source>
        <dbReference type="Proteomes" id="UP000256661"/>
    </source>
</evidence>
<dbReference type="Proteomes" id="UP000256661">
    <property type="component" value="Unassembled WGS sequence"/>
</dbReference>
<gene>
    <name evidence="2" type="ORF">DFJ69_6213</name>
</gene>
<keyword evidence="1" id="KW-0812">Transmembrane</keyword>
<organism evidence="2 3">
    <name type="scientific">Thermomonospora umbrina</name>
    <dbReference type="NCBI Taxonomy" id="111806"/>
    <lineage>
        <taxon>Bacteria</taxon>
        <taxon>Bacillati</taxon>
        <taxon>Actinomycetota</taxon>
        <taxon>Actinomycetes</taxon>
        <taxon>Streptosporangiales</taxon>
        <taxon>Thermomonosporaceae</taxon>
        <taxon>Thermomonospora</taxon>
    </lineage>
</organism>
<dbReference type="AlphaFoldDB" id="A0A3D9SXH4"/>
<protein>
    <submittedName>
        <fullName evidence="2">Uncharacterized protein</fullName>
    </submittedName>
</protein>
<name>A0A3D9SXH4_9ACTN</name>
<keyword evidence="1" id="KW-1133">Transmembrane helix</keyword>
<evidence type="ECO:0000313" key="2">
    <source>
        <dbReference type="EMBL" id="REF00657.1"/>
    </source>
</evidence>
<accession>A0A3D9SXH4</accession>